<evidence type="ECO:0000256" key="2">
    <source>
        <dbReference type="ARBA" id="ARBA00006787"/>
    </source>
</evidence>
<comment type="cofactor">
    <cofactor evidence="1">
        <name>Fe(2+)</name>
        <dbReference type="ChEBI" id="CHEBI:29033"/>
    </cofactor>
</comment>
<evidence type="ECO:0000256" key="5">
    <source>
        <dbReference type="ARBA" id="ARBA00023004"/>
    </source>
</evidence>
<comment type="similarity">
    <text evidence="2">Belongs to the carotenoid oxygenase family.</text>
</comment>
<reference evidence="6" key="2">
    <citation type="submission" date="2023-06" db="EMBL/GenBank/DDBJ databases">
        <authorList>
            <person name="Ma L."/>
            <person name="Liu K.-W."/>
            <person name="Li Z."/>
            <person name="Hsiao Y.-Y."/>
            <person name="Qi Y."/>
            <person name="Fu T."/>
            <person name="Tang G."/>
            <person name="Zhang D."/>
            <person name="Sun W.-H."/>
            <person name="Liu D.-K."/>
            <person name="Li Y."/>
            <person name="Chen G.-Z."/>
            <person name="Liu X.-D."/>
            <person name="Liao X.-Y."/>
            <person name="Jiang Y.-T."/>
            <person name="Yu X."/>
            <person name="Hao Y."/>
            <person name="Huang J."/>
            <person name="Zhao X.-W."/>
            <person name="Ke S."/>
            <person name="Chen Y.-Y."/>
            <person name="Wu W.-L."/>
            <person name="Hsu J.-L."/>
            <person name="Lin Y.-F."/>
            <person name="Huang M.-D."/>
            <person name="Li C.-Y."/>
            <person name="Huang L."/>
            <person name="Wang Z.-W."/>
            <person name="Zhao X."/>
            <person name="Zhong W.-Y."/>
            <person name="Peng D.-H."/>
            <person name="Ahmad S."/>
            <person name="Lan S."/>
            <person name="Zhang J.-S."/>
            <person name="Tsai W.-C."/>
            <person name="Van De Peer Y."/>
            <person name="Liu Z.-J."/>
        </authorList>
    </citation>
    <scope>NUCLEOTIDE SEQUENCE</scope>
    <source>
        <strain evidence="6">CP</strain>
        <tissue evidence="6">Leaves</tissue>
    </source>
</reference>
<evidence type="ECO:0000313" key="7">
    <source>
        <dbReference type="Proteomes" id="UP001180020"/>
    </source>
</evidence>
<keyword evidence="4" id="KW-0560">Oxidoreductase</keyword>
<name>A0AAV9CL12_ACOCL</name>
<dbReference type="GO" id="GO:0010436">
    <property type="term" value="F:carotenoid dioxygenase activity"/>
    <property type="evidence" value="ECO:0007669"/>
    <property type="project" value="TreeGrafter"/>
</dbReference>
<keyword evidence="4" id="KW-0223">Dioxygenase</keyword>
<keyword evidence="3" id="KW-0479">Metal-binding</keyword>
<gene>
    <name evidence="6" type="ORF">QJS10_CPB18g01071</name>
</gene>
<dbReference type="GO" id="GO:0009570">
    <property type="term" value="C:chloroplast stroma"/>
    <property type="evidence" value="ECO:0007669"/>
    <property type="project" value="TreeGrafter"/>
</dbReference>
<dbReference type="AlphaFoldDB" id="A0AAV9CL12"/>
<dbReference type="Proteomes" id="UP001180020">
    <property type="component" value="Unassembled WGS sequence"/>
</dbReference>
<proteinExistence type="inferred from homology"/>
<dbReference type="EMBL" id="JAUJYO010000018">
    <property type="protein sequence ID" value="KAK1289616.1"/>
    <property type="molecule type" value="Genomic_DNA"/>
</dbReference>
<dbReference type="PANTHER" id="PTHR10543:SF142">
    <property type="entry name" value="OS06G0162550 PROTEIN"/>
    <property type="match status" value="1"/>
</dbReference>
<dbReference type="GO" id="GO:0016121">
    <property type="term" value="P:carotene catabolic process"/>
    <property type="evidence" value="ECO:0007669"/>
    <property type="project" value="TreeGrafter"/>
</dbReference>
<comment type="caution">
    <text evidence="6">The sequence shown here is derived from an EMBL/GenBank/DDBJ whole genome shotgun (WGS) entry which is preliminary data.</text>
</comment>
<dbReference type="Pfam" id="PF03055">
    <property type="entry name" value="RPE65"/>
    <property type="match status" value="1"/>
</dbReference>
<evidence type="ECO:0000256" key="4">
    <source>
        <dbReference type="ARBA" id="ARBA00022964"/>
    </source>
</evidence>
<evidence type="ECO:0000313" key="6">
    <source>
        <dbReference type="EMBL" id="KAK1289616.1"/>
    </source>
</evidence>
<protein>
    <submittedName>
        <fullName evidence="6">Uncharacterized protein</fullName>
    </submittedName>
</protein>
<keyword evidence="5" id="KW-0408">Iron</keyword>
<accession>A0AAV9CL12</accession>
<organism evidence="6 7">
    <name type="scientific">Acorus calamus</name>
    <name type="common">Sweet flag</name>
    <dbReference type="NCBI Taxonomy" id="4465"/>
    <lineage>
        <taxon>Eukaryota</taxon>
        <taxon>Viridiplantae</taxon>
        <taxon>Streptophyta</taxon>
        <taxon>Embryophyta</taxon>
        <taxon>Tracheophyta</taxon>
        <taxon>Spermatophyta</taxon>
        <taxon>Magnoliopsida</taxon>
        <taxon>Liliopsida</taxon>
        <taxon>Acoraceae</taxon>
        <taxon>Acorus</taxon>
    </lineage>
</organism>
<keyword evidence="7" id="KW-1185">Reference proteome</keyword>
<evidence type="ECO:0000256" key="1">
    <source>
        <dbReference type="ARBA" id="ARBA00001954"/>
    </source>
</evidence>
<reference evidence="6" key="1">
    <citation type="journal article" date="2023" name="Nat. Commun.">
        <title>Diploid and tetraploid genomes of Acorus and the evolution of monocots.</title>
        <authorList>
            <person name="Ma L."/>
            <person name="Liu K.W."/>
            <person name="Li Z."/>
            <person name="Hsiao Y.Y."/>
            <person name="Qi Y."/>
            <person name="Fu T."/>
            <person name="Tang G.D."/>
            <person name="Zhang D."/>
            <person name="Sun W.H."/>
            <person name="Liu D.K."/>
            <person name="Li Y."/>
            <person name="Chen G.Z."/>
            <person name="Liu X.D."/>
            <person name="Liao X.Y."/>
            <person name="Jiang Y.T."/>
            <person name="Yu X."/>
            <person name="Hao Y."/>
            <person name="Huang J."/>
            <person name="Zhao X.W."/>
            <person name="Ke S."/>
            <person name="Chen Y.Y."/>
            <person name="Wu W.L."/>
            <person name="Hsu J.L."/>
            <person name="Lin Y.F."/>
            <person name="Huang M.D."/>
            <person name="Li C.Y."/>
            <person name="Huang L."/>
            <person name="Wang Z.W."/>
            <person name="Zhao X."/>
            <person name="Zhong W.Y."/>
            <person name="Peng D.H."/>
            <person name="Ahmad S."/>
            <person name="Lan S."/>
            <person name="Zhang J.S."/>
            <person name="Tsai W.C."/>
            <person name="Van de Peer Y."/>
            <person name="Liu Z.J."/>
        </authorList>
    </citation>
    <scope>NUCLEOTIDE SEQUENCE</scope>
    <source>
        <strain evidence="6">CP</strain>
    </source>
</reference>
<sequence length="210" mass="23235">MALSCQCIHVSASARRPSISPDFDSQKSLLSSTVKPLLKELQARPMRVDVPQTLRNASRYLLDAFVDSVFKFADQPLLPSQSNFAPVGEIGEAVEITSIEGEIPIDFPEGPNPLFGGLQSTVSVFGRSSEIWVEGEGMLHAVHFTKDSRGKWSVFYKNKYVDTETFRIEKECNRPSFLPAIEGDAPAILAAYLLICSLTSSNNSIECQFW</sequence>
<dbReference type="GO" id="GO:0046872">
    <property type="term" value="F:metal ion binding"/>
    <property type="evidence" value="ECO:0007669"/>
    <property type="project" value="UniProtKB-KW"/>
</dbReference>
<dbReference type="InterPro" id="IPR004294">
    <property type="entry name" value="Carotenoid_Oase"/>
</dbReference>
<dbReference type="PANTHER" id="PTHR10543">
    <property type="entry name" value="BETA-CAROTENE DIOXYGENASE"/>
    <property type="match status" value="1"/>
</dbReference>
<evidence type="ECO:0000256" key="3">
    <source>
        <dbReference type="ARBA" id="ARBA00022723"/>
    </source>
</evidence>